<evidence type="ECO:0000256" key="1">
    <source>
        <dbReference type="SAM" id="SignalP"/>
    </source>
</evidence>
<dbReference type="InterPro" id="IPR013595">
    <property type="entry name" value="Pept_S33_TAP-like_C"/>
</dbReference>
<dbReference type="GO" id="GO:0016787">
    <property type="term" value="F:hydrolase activity"/>
    <property type="evidence" value="ECO:0007669"/>
    <property type="project" value="UniProtKB-KW"/>
</dbReference>
<keyword evidence="4" id="KW-0378">Hydrolase</keyword>
<dbReference type="InterPro" id="IPR000073">
    <property type="entry name" value="AB_hydrolase_1"/>
</dbReference>
<keyword evidence="5" id="KW-1185">Reference proteome</keyword>
<dbReference type="Proteomes" id="UP001149140">
    <property type="component" value="Unassembled WGS sequence"/>
</dbReference>
<feature type="signal peptide" evidence="1">
    <location>
        <begin position="1"/>
        <end position="23"/>
    </location>
</feature>
<dbReference type="EMBL" id="JAPDOD010000007">
    <property type="protein sequence ID" value="MDA0160760.1"/>
    <property type="molecule type" value="Genomic_DNA"/>
</dbReference>
<evidence type="ECO:0000259" key="2">
    <source>
        <dbReference type="Pfam" id="PF00561"/>
    </source>
</evidence>
<dbReference type="RefSeq" id="WP_270039796.1">
    <property type="nucleotide sequence ID" value="NZ_JAPDOD010000007.1"/>
</dbReference>
<evidence type="ECO:0000313" key="4">
    <source>
        <dbReference type="EMBL" id="MDA0160760.1"/>
    </source>
</evidence>
<name>A0A9X3MT63_9ACTN</name>
<comment type="caution">
    <text evidence="4">The sequence shown here is derived from an EMBL/GenBank/DDBJ whole genome shotgun (WGS) entry which is preliminary data.</text>
</comment>
<dbReference type="SUPFAM" id="SSF53474">
    <property type="entry name" value="alpha/beta-Hydrolases"/>
    <property type="match status" value="1"/>
</dbReference>
<feature type="domain" description="Peptidase S33 tripeptidyl aminopeptidase-like C-terminal" evidence="3">
    <location>
        <begin position="391"/>
        <end position="474"/>
    </location>
</feature>
<organism evidence="4 5">
    <name type="scientific">Solirubrobacter ginsenosidimutans</name>
    <dbReference type="NCBI Taxonomy" id="490573"/>
    <lineage>
        <taxon>Bacteria</taxon>
        <taxon>Bacillati</taxon>
        <taxon>Actinomycetota</taxon>
        <taxon>Thermoleophilia</taxon>
        <taxon>Solirubrobacterales</taxon>
        <taxon>Solirubrobacteraceae</taxon>
        <taxon>Solirubrobacter</taxon>
    </lineage>
</organism>
<proteinExistence type="predicted"/>
<protein>
    <submittedName>
        <fullName evidence="4">Alpha/beta hydrolase</fullName>
    </submittedName>
</protein>
<accession>A0A9X3MT63</accession>
<gene>
    <name evidence="4" type="ORF">OM076_10830</name>
</gene>
<dbReference type="Gene3D" id="3.40.50.1820">
    <property type="entry name" value="alpha/beta hydrolase"/>
    <property type="match status" value="1"/>
</dbReference>
<feature type="chain" id="PRO_5040774499" evidence="1">
    <location>
        <begin position="24"/>
        <end position="635"/>
    </location>
</feature>
<reference evidence="4" key="1">
    <citation type="submission" date="2022-10" db="EMBL/GenBank/DDBJ databases">
        <title>The WGS of Solirubrobacter ginsenosidimutans DSM 21036.</title>
        <authorList>
            <person name="Jiang Z."/>
        </authorList>
    </citation>
    <scope>NUCLEOTIDE SEQUENCE</scope>
    <source>
        <strain evidence="4">DSM 21036</strain>
    </source>
</reference>
<sequence length="635" mass="66504">MLLSRSALAATALSCALAAPAAAAPTAVFDTCPPEAEGARCGHVDVPFDRADPSAGTIAIAFEQYLHTDPGAAESAIIINFGGPGVSTIALRDLARGWREVRDRFDLLLIDSRGTGRSGLVNCPDYQSGNGPSLIALGATCARQLGASAVRYSSADIAKDYDAVRAALGYELVDFAGTSYGGVNANAYASRFGRHLRSVVLDGGVEPAMDPFARGYVGVQKMLDRLRAICARSRNCGRSPREAAGAVGRVLDRLRRAPLRGTALDAHGGSHELDLAPGDLLVHVVDNVEGFGLTQGEFPAAADALERGDAKPLLRLAAEGDFPIPGDSGDVNFYSQAANSATYCLDNPWPWAASAPLALRKLQWAAAVAATPDAPFAPFRAEEVMFSLYGMSDFCLPWPGTGTQLAVEPGARFTKAPTLILDGEFDANVGRAEVVAARFPNATLVHFEGLNHTPGGWSQCARDLRDRFLRTLTIGDATCADSATFDNPAVTAFPRRASESPAATAGPGNRGDLRLARVAADATIDAFKRGILNRFSGGDGTAPGLRGGSVHADGDEHWTATLDGIRWTDDVAVSGTLRWSFDGGPFEADLRVDGPGRNDGTLHLAGGFLIHGAPRSIAITGTLTGRRVVASVPSN</sequence>
<evidence type="ECO:0000259" key="3">
    <source>
        <dbReference type="Pfam" id="PF08386"/>
    </source>
</evidence>
<dbReference type="AlphaFoldDB" id="A0A9X3MT63"/>
<evidence type="ECO:0000313" key="5">
    <source>
        <dbReference type="Proteomes" id="UP001149140"/>
    </source>
</evidence>
<dbReference type="Pfam" id="PF00561">
    <property type="entry name" value="Abhydrolase_1"/>
    <property type="match status" value="1"/>
</dbReference>
<dbReference type="InterPro" id="IPR029058">
    <property type="entry name" value="AB_hydrolase_fold"/>
</dbReference>
<keyword evidence="1" id="KW-0732">Signal</keyword>
<feature type="domain" description="AB hydrolase-1" evidence="2">
    <location>
        <begin position="101"/>
        <end position="213"/>
    </location>
</feature>
<dbReference type="Pfam" id="PF08386">
    <property type="entry name" value="Abhydrolase_4"/>
    <property type="match status" value="1"/>
</dbReference>